<sequence length="302" mass="35144">MFKKHCYENLKCHGNNNSSSKNNNNSCNINKNIIKFFNGNRIYSKYNTDCIDSPRKRTHDDDFDDTDSQTGKNRIYPKPMKTHLYIIYTSIIISYVLVISGYIESQHRISVLEYRLRDIHHSHQHGCCKGDDLKPNFNATKYKTSEVSRLTNLNFWRIDKDILLGKGVGSRDRMMIKSYFKYHGGDDDGGGGGSSSSDTGHVWLKQNGLYIVYAQILFHDVKWRWSIGVMLENKVKAKCLETEQLKEIPNYYPDSHSVYKQCSVFTIVRARRGQRLSIRDMYGDRAIHTHPEFTFWGVIKIM</sequence>
<dbReference type="SUPFAM" id="SSF49842">
    <property type="entry name" value="TNF-like"/>
    <property type="match status" value="1"/>
</dbReference>
<dbReference type="Gene3D" id="2.60.120.40">
    <property type="match status" value="1"/>
</dbReference>
<dbReference type="EMBL" id="KB096864">
    <property type="protein sequence ID" value="ESO00923.1"/>
    <property type="molecule type" value="Genomic_DNA"/>
</dbReference>
<organism evidence="3 4">
    <name type="scientific">Helobdella robusta</name>
    <name type="common">Californian leech</name>
    <dbReference type="NCBI Taxonomy" id="6412"/>
    <lineage>
        <taxon>Eukaryota</taxon>
        <taxon>Metazoa</taxon>
        <taxon>Spiralia</taxon>
        <taxon>Lophotrochozoa</taxon>
        <taxon>Annelida</taxon>
        <taxon>Clitellata</taxon>
        <taxon>Hirudinea</taxon>
        <taxon>Rhynchobdellida</taxon>
        <taxon>Glossiphoniidae</taxon>
        <taxon>Helobdella</taxon>
    </lineage>
</organism>
<keyword evidence="4" id="KW-1185">Reference proteome</keyword>
<dbReference type="EnsemblMetazoa" id="HelroT192480">
    <property type="protein sequence ID" value="HelroP192480"/>
    <property type="gene ID" value="HelroG192480"/>
</dbReference>
<reference evidence="2 4" key="2">
    <citation type="journal article" date="2013" name="Nature">
        <title>Insights into bilaterian evolution from three spiralian genomes.</title>
        <authorList>
            <person name="Simakov O."/>
            <person name="Marletaz F."/>
            <person name="Cho S.J."/>
            <person name="Edsinger-Gonzales E."/>
            <person name="Havlak P."/>
            <person name="Hellsten U."/>
            <person name="Kuo D.H."/>
            <person name="Larsson T."/>
            <person name="Lv J."/>
            <person name="Arendt D."/>
            <person name="Savage R."/>
            <person name="Osoegawa K."/>
            <person name="de Jong P."/>
            <person name="Grimwood J."/>
            <person name="Chapman J.A."/>
            <person name="Shapiro H."/>
            <person name="Aerts A."/>
            <person name="Otillar R.P."/>
            <person name="Terry A.Y."/>
            <person name="Boore J.L."/>
            <person name="Grigoriev I.V."/>
            <person name="Lindberg D.R."/>
            <person name="Seaver E.C."/>
            <person name="Weisblat D.A."/>
            <person name="Putnam N.H."/>
            <person name="Rokhsar D.S."/>
        </authorList>
    </citation>
    <scope>NUCLEOTIDE SEQUENCE</scope>
</reference>
<dbReference type="KEGG" id="hro:HELRODRAFT_192480"/>
<dbReference type="OrthoDB" id="6152300at2759"/>
<keyword evidence="1" id="KW-0472">Membrane</keyword>
<proteinExistence type="predicted"/>
<keyword evidence="1" id="KW-0812">Transmembrane</keyword>
<reference evidence="4" key="1">
    <citation type="submission" date="2012-12" db="EMBL/GenBank/DDBJ databases">
        <authorList>
            <person name="Hellsten U."/>
            <person name="Grimwood J."/>
            <person name="Chapman J.A."/>
            <person name="Shapiro H."/>
            <person name="Aerts A."/>
            <person name="Otillar R.P."/>
            <person name="Terry A.Y."/>
            <person name="Boore J.L."/>
            <person name="Simakov O."/>
            <person name="Marletaz F."/>
            <person name="Cho S.-J."/>
            <person name="Edsinger-Gonzales E."/>
            <person name="Havlak P."/>
            <person name="Kuo D.-H."/>
            <person name="Larsson T."/>
            <person name="Lv J."/>
            <person name="Arendt D."/>
            <person name="Savage R."/>
            <person name="Osoegawa K."/>
            <person name="de Jong P."/>
            <person name="Lindberg D.R."/>
            <person name="Seaver E.C."/>
            <person name="Weisblat D.A."/>
            <person name="Putnam N.H."/>
            <person name="Grigoriev I.V."/>
            <person name="Rokhsar D.S."/>
        </authorList>
    </citation>
    <scope>NUCLEOTIDE SEQUENCE</scope>
</reference>
<dbReference type="PROSITE" id="PS00251">
    <property type="entry name" value="THD_1"/>
    <property type="match status" value="1"/>
</dbReference>
<dbReference type="InterPro" id="IPR021184">
    <property type="entry name" value="TNF_CS"/>
</dbReference>
<feature type="transmembrane region" description="Helical" evidence="1">
    <location>
        <begin position="84"/>
        <end position="103"/>
    </location>
</feature>
<protein>
    <recommendedName>
        <fullName evidence="5">TNF family profile domain-containing protein</fullName>
    </recommendedName>
</protein>
<evidence type="ECO:0000313" key="2">
    <source>
        <dbReference type="EMBL" id="ESO00923.1"/>
    </source>
</evidence>
<evidence type="ECO:0000313" key="4">
    <source>
        <dbReference type="Proteomes" id="UP000015101"/>
    </source>
</evidence>
<dbReference type="AlphaFoldDB" id="T1FU02"/>
<accession>T1FU02</accession>
<dbReference type="RefSeq" id="XP_009021094.1">
    <property type="nucleotide sequence ID" value="XM_009022846.1"/>
</dbReference>
<dbReference type="EMBL" id="AMQM01005271">
    <property type="status" value="NOT_ANNOTATED_CDS"/>
    <property type="molecule type" value="Genomic_DNA"/>
</dbReference>
<evidence type="ECO:0008006" key="5">
    <source>
        <dbReference type="Google" id="ProtNLM"/>
    </source>
</evidence>
<evidence type="ECO:0000313" key="3">
    <source>
        <dbReference type="EnsemblMetazoa" id="HelroP192480"/>
    </source>
</evidence>
<dbReference type="GeneID" id="20212298"/>
<gene>
    <name evidence="3" type="primary">20212298</name>
    <name evidence="2" type="ORF">HELRODRAFT_192480</name>
</gene>
<keyword evidence="1" id="KW-1133">Transmembrane helix</keyword>
<evidence type="ECO:0000256" key="1">
    <source>
        <dbReference type="SAM" id="Phobius"/>
    </source>
</evidence>
<name>T1FU02_HELRO</name>
<dbReference type="InParanoid" id="T1FU02"/>
<dbReference type="InterPro" id="IPR008983">
    <property type="entry name" value="Tumour_necrosis_fac-like_dom"/>
</dbReference>
<dbReference type="CTD" id="20212298"/>
<dbReference type="Proteomes" id="UP000015101">
    <property type="component" value="Unassembled WGS sequence"/>
</dbReference>
<dbReference type="HOGENOM" id="CLU_922220_0_0_1"/>
<reference evidence="3" key="3">
    <citation type="submission" date="2015-06" db="UniProtKB">
        <authorList>
            <consortium name="EnsemblMetazoa"/>
        </authorList>
    </citation>
    <scope>IDENTIFICATION</scope>
</reference>